<gene>
    <name evidence="1" type="primary">FAS2_2</name>
    <name evidence="1" type="ORF">LTS18_002251</name>
</gene>
<keyword evidence="2" id="KW-1185">Reference proteome</keyword>
<protein>
    <submittedName>
        <fullName evidence="1">3-oxoacyl-[acyl-carrier-protein] synthase</fullName>
    </submittedName>
</protein>
<reference evidence="1" key="1">
    <citation type="submission" date="2024-09" db="EMBL/GenBank/DDBJ databases">
        <title>Black Yeasts Isolated from many extreme environments.</title>
        <authorList>
            <person name="Coleine C."/>
            <person name="Stajich J.E."/>
            <person name="Selbmann L."/>
        </authorList>
    </citation>
    <scope>NUCLEOTIDE SEQUENCE</scope>
    <source>
        <strain evidence="1">CCFEE 5737</strain>
    </source>
</reference>
<sequence>QMRHLGRKKGNALLGIFQKYLTGHPKGAAGAWMFNGCLQVLNSGTVPGNRNADNVDKIMENFDHIVYPSRTIQTDGVKAFSVTSFGFGQKGAQAIGIHPKYLFATLDKATYDSYRIRVEARQKKAYRYFHDGLINNTMFRAKDKSPYEDAQMNDVFLNPDARVSANKKTKAFNYPANLVSPPKNDKKSEETRQMVESLAKATATENTKVGVDVESVEAVNIQNETFVERNFTDKEQEYCRKAPSPQASFAGRWSAKEAVFKALGVESKGAGAALKEIEVTNDENGAPVVTVSFSFRHVVPRQSI</sequence>
<dbReference type="EMBL" id="JAWDJW010000613">
    <property type="protein sequence ID" value="KAK3080348.1"/>
    <property type="molecule type" value="Genomic_DNA"/>
</dbReference>
<proteinExistence type="predicted"/>
<feature type="non-terminal residue" evidence="1">
    <location>
        <position position="1"/>
    </location>
</feature>
<dbReference type="Proteomes" id="UP001186974">
    <property type="component" value="Unassembled WGS sequence"/>
</dbReference>
<evidence type="ECO:0000313" key="1">
    <source>
        <dbReference type="EMBL" id="KAK3080348.1"/>
    </source>
</evidence>
<name>A0ACC3DUQ2_9PEZI</name>
<comment type="caution">
    <text evidence="1">The sequence shown here is derived from an EMBL/GenBank/DDBJ whole genome shotgun (WGS) entry which is preliminary data.</text>
</comment>
<accession>A0ACC3DUQ2</accession>
<evidence type="ECO:0000313" key="2">
    <source>
        <dbReference type="Proteomes" id="UP001186974"/>
    </source>
</evidence>
<organism evidence="1 2">
    <name type="scientific">Coniosporium uncinatum</name>
    <dbReference type="NCBI Taxonomy" id="93489"/>
    <lineage>
        <taxon>Eukaryota</taxon>
        <taxon>Fungi</taxon>
        <taxon>Dikarya</taxon>
        <taxon>Ascomycota</taxon>
        <taxon>Pezizomycotina</taxon>
        <taxon>Dothideomycetes</taxon>
        <taxon>Dothideomycetes incertae sedis</taxon>
        <taxon>Coniosporium</taxon>
    </lineage>
</organism>